<dbReference type="EMBL" id="JPRJ01000001">
    <property type="protein sequence ID" value="KFF30266.1"/>
    <property type="molecule type" value="Genomic_DNA"/>
</dbReference>
<protein>
    <recommendedName>
        <fullName evidence="3">Nucleotide-diphospho-sugar transferase domain-containing protein</fullName>
    </recommendedName>
</protein>
<keyword evidence="2" id="KW-1185">Reference proteome</keyword>
<evidence type="ECO:0008006" key="3">
    <source>
        <dbReference type="Google" id="ProtNLM"/>
    </source>
</evidence>
<comment type="caution">
    <text evidence="1">The sequence shown here is derived from an EMBL/GenBank/DDBJ whole genome shotgun (WGS) entry which is preliminary data.</text>
</comment>
<dbReference type="AlphaFoldDB" id="A0A086BMV2"/>
<proteinExistence type="predicted"/>
<dbReference type="RefSeq" id="WP_034680447.1">
    <property type="nucleotide sequence ID" value="NZ_CP023049.2"/>
</dbReference>
<sequence>MLGTLLWRLQEAFAVITGKKKTQETKTNKQPIKEWQSPEQYLIENRDLQNLIDSVSIEFLFSEFGENRINSGGNNFSSISRLDPTLSSLKKYFPNAKYTVYSDFEINIPGVNVIKVTSPINDHNHPRHLYRTADYFKFISLISSDADFKCVIDSDMFITSPEVYTLVYLTKTFGFCAPSNPRNLLKKDMKVSMDTFKINDLSGGLGHSYNQSPMTLWKNDKNGISFFKKCAGIMEKEPSRASLVMWKVARDLGISPYLLPKEWCVCGEDVGIGDEVILHKGHSKVEQYYNTL</sequence>
<evidence type="ECO:0000313" key="2">
    <source>
        <dbReference type="Proteomes" id="UP000028709"/>
    </source>
</evidence>
<evidence type="ECO:0000313" key="1">
    <source>
        <dbReference type="EMBL" id="KFF30266.1"/>
    </source>
</evidence>
<gene>
    <name evidence="1" type="ORF">IQ37_00340</name>
</gene>
<dbReference type="Proteomes" id="UP000028709">
    <property type="component" value="Unassembled WGS sequence"/>
</dbReference>
<dbReference type="KEGG" id="cpip:CJF12_12745"/>
<reference evidence="1 2" key="1">
    <citation type="submission" date="2014-07" db="EMBL/GenBank/DDBJ databases">
        <title>Genome of Chryseobacterium piperi CTM.</title>
        <authorList>
            <person name="Pipes S.E."/>
            <person name="Stropko S.J."/>
            <person name="Newman J.D."/>
        </authorList>
    </citation>
    <scope>NUCLEOTIDE SEQUENCE [LARGE SCALE GENOMIC DNA]</scope>
    <source>
        <strain evidence="1 2">CTM</strain>
    </source>
</reference>
<accession>A0A086BMV2</accession>
<organism evidence="1 2">
    <name type="scientific">Chryseobacterium piperi</name>
    <dbReference type="NCBI Taxonomy" id="558152"/>
    <lineage>
        <taxon>Bacteria</taxon>
        <taxon>Pseudomonadati</taxon>
        <taxon>Bacteroidota</taxon>
        <taxon>Flavobacteriia</taxon>
        <taxon>Flavobacteriales</taxon>
        <taxon>Weeksellaceae</taxon>
        <taxon>Chryseobacterium group</taxon>
        <taxon>Chryseobacterium</taxon>
    </lineage>
</organism>
<dbReference type="OrthoDB" id="1234545at2"/>
<dbReference type="eggNOG" id="ENOG502ZBB0">
    <property type="taxonomic scope" value="Bacteria"/>
</dbReference>
<name>A0A086BMV2_9FLAO</name>